<reference evidence="1 2" key="1">
    <citation type="journal article" date="2019" name="Nat. Ecol. Evol.">
        <title>Megaphylogeny resolves global patterns of mushroom evolution.</title>
        <authorList>
            <person name="Varga T."/>
            <person name="Krizsan K."/>
            <person name="Foldi C."/>
            <person name="Dima B."/>
            <person name="Sanchez-Garcia M."/>
            <person name="Sanchez-Ramirez S."/>
            <person name="Szollosi G.J."/>
            <person name="Szarkandi J.G."/>
            <person name="Papp V."/>
            <person name="Albert L."/>
            <person name="Andreopoulos W."/>
            <person name="Angelini C."/>
            <person name="Antonin V."/>
            <person name="Barry K.W."/>
            <person name="Bougher N.L."/>
            <person name="Buchanan P."/>
            <person name="Buyck B."/>
            <person name="Bense V."/>
            <person name="Catcheside P."/>
            <person name="Chovatia M."/>
            <person name="Cooper J."/>
            <person name="Damon W."/>
            <person name="Desjardin D."/>
            <person name="Finy P."/>
            <person name="Geml J."/>
            <person name="Haridas S."/>
            <person name="Hughes K."/>
            <person name="Justo A."/>
            <person name="Karasinski D."/>
            <person name="Kautmanova I."/>
            <person name="Kiss B."/>
            <person name="Kocsube S."/>
            <person name="Kotiranta H."/>
            <person name="LaButti K.M."/>
            <person name="Lechner B.E."/>
            <person name="Liimatainen K."/>
            <person name="Lipzen A."/>
            <person name="Lukacs Z."/>
            <person name="Mihaltcheva S."/>
            <person name="Morgado L.N."/>
            <person name="Niskanen T."/>
            <person name="Noordeloos M.E."/>
            <person name="Ohm R.A."/>
            <person name="Ortiz-Santana B."/>
            <person name="Ovrebo C."/>
            <person name="Racz N."/>
            <person name="Riley R."/>
            <person name="Savchenko A."/>
            <person name="Shiryaev A."/>
            <person name="Soop K."/>
            <person name="Spirin V."/>
            <person name="Szebenyi C."/>
            <person name="Tomsovsky M."/>
            <person name="Tulloss R.E."/>
            <person name="Uehling J."/>
            <person name="Grigoriev I.V."/>
            <person name="Vagvolgyi C."/>
            <person name="Papp T."/>
            <person name="Martin F.M."/>
            <person name="Miettinen O."/>
            <person name="Hibbett D.S."/>
            <person name="Nagy L.G."/>
        </authorList>
    </citation>
    <scope>NUCLEOTIDE SEQUENCE [LARGE SCALE GENOMIC DNA]</scope>
    <source>
        <strain evidence="1 2">FP101781</strain>
    </source>
</reference>
<proteinExistence type="predicted"/>
<sequence>MSLSVPSLPSPTRTTHDVATVLGTAPPWIAAILRVFIHSSLTGWLRDGSLSLDNAFGSVRVWGEETKLEYILNFSRNYPAGIFVFRISDRGRECIDGNQRLLSLQRLVLPGTGRFLGATRSLTHTGGQQASQRKALLEGICGRVSRDIQGEIYETAFFGAAGLR</sequence>
<organism evidence="1 2">
    <name type="scientific">Coprinellus micaceus</name>
    <name type="common">Glistening ink-cap mushroom</name>
    <name type="synonym">Coprinus micaceus</name>
    <dbReference type="NCBI Taxonomy" id="71717"/>
    <lineage>
        <taxon>Eukaryota</taxon>
        <taxon>Fungi</taxon>
        <taxon>Dikarya</taxon>
        <taxon>Basidiomycota</taxon>
        <taxon>Agaricomycotina</taxon>
        <taxon>Agaricomycetes</taxon>
        <taxon>Agaricomycetidae</taxon>
        <taxon>Agaricales</taxon>
        <taxon>Agaricineae</taxon>
        <taxon>Psathyrellaceae</taxon>
        <taxon>Coprinellus</taxon>
    </lineage>
</organism>
<comment type="caution">
    <text evidence="1">The sequence shown here is derived from an EMBL/GenBank/DDBJ whole genome shotgun (WGS) entry which is preliminary data.</text>
</comment>
<protein>
    <recommendedName>
        <fullName evidence="3">DUF262 domain-containing protein</fullName>
    </recommendedName>
</protein>
<dbReference type="AlphaFoldDB" id="A0A4Y7SZL0"/>
<accession>A0A4Y7SZL0</accession>
<name>A0A4Y7SZL0_COPMI</name>
<evidence type="ECO:0000313" key="1">
    <source>
        <dbReference type="EMBL" id="TEB27303.1"/>
    </source>
</evidence>
<evidence type="ECO:0000313" key="2">
    <source>
        <dbReference type="Proteomes" id="UP000298030"/>
    </source>
</evidence>
<dbReference type="Proteomes" id="UP000298030">
    <property type="component" value="Unassembled WGS sequence"/>
</dbReference>
<dbReference type="EMBL" id="QPFP01000041">
    <property type="protein sequence ID" value="TEB27303.1"/>
    <property type="molecule type" value="Genomic_DNA"/>
</dbReference>
<gene>
    <name evidence="1" type="ORF">FA13DRAFT_1712678</name>
</gene>
<evidence type="ECO:0008006" key="3">
    <source>
        <dbReference type="Google" id="ProtNLM"/>
    </source>
</evidence>
<keyword evidence="2" id="KW-1185">Reference proteome</keyword>